<evidence type="ECO:0000313" key="2">
    <source>
        <dbReference type="EMBL" id="OOQ86684.1"/>
    </source>
</evidence>
<organism evidence="2 3">
    <name type="scientific">Penicillium brasilianum</name>
    <dbReference type="NCBI Taxonomy" id="104259"/>
    <lineage>
        <taxon>Eukaryota</taxon>
        <taxon>Fungi</taxon>
        <taxon>Dikarya</taxon>
        <taxon>Ascomycota</taxon>
        <taxon>Pezizomycotina</taxon>
        <taxon>Eurotiomycetes</taxon>
        <taxon>Eurotiomycetidae</taxon>
        <taxon>Eurotiales</taxon>
        <taxon>Aspergillaceae</taxon>
        <taxon>Penicillium</taxon>
    </lineage>
</organism>
<dbReference type="Proteomes" id="UP000190744">
    <property type="component" value="Unassembled WGS sequence"/>
</dbReference>
<name>A0A1S9RMC7_PENBI</name>
<dbReference type="AlphaFoldDB" id="A0A1S9RMC7"/>
<evidence type="ECO:0000256" key="1">
    <source>
        <dbReference type="SAM" id="MobiDB-lite"/>
    </source>
</evidence>
<reference evidence="3" key="1">
    <citation type="submission" date="2015-09" db="EMBL/GenBank/DDBJ databases">
        <authorList>
            <person name="Fill T.P."/>
            <person name="Baretta J.F."/>
            <person name="de Almeida L.G."/>
            <person name="Rocha M."/>
            <person name="de Souza D.H."/>
            <person name="Malavazi I."/>
            <person name="Cerdeira L.T."/>
            <person name="Hong H."/>
            <person name="Samborskyy M."/>
            <person name="de Vasconcelos A.T."/>
            <person name="Leadlay P."/>
            <person name="Rodrigues-Filho E."/>
        </authorList>
    </citation>
    <scope>NUCLEOTIDE SEQUENCE [LARGE SCALE GENOMIC DNA]</scope>
    <source>
        <strain evidence="3">LaBioMMi 136</strain>
    </source>
</reference>
<feature type="region of interest" description="Disordered" evidence="1">
    <location>
        <begin position="162"/>
        <end position="620"/>
    </location>
</feature>
<accession>A0A1S9RMC7</accession>
<feature type="compositionally biased region" description="Low complexity" evidence="1">
    <location>
        <begin position="248"/>
        <end position="263"/>
    </location>
</feature>
<feature type="compositionally biased region" description="Low complexity" evidence="1">
    <location>
        <begin position="506"/>
        <end position="516"/>
    </location>
</feature>
<feature type="compositionally biased region" description="Polar residues" evidence="1">
    <location>
        <begin position="542"/>
        <end position="552"/>
    </location>
</feature>
<feature type="compositionally biased region" description="Basic and acidic residues" evidence="1">
    <location>
        <begin position="596"/>
        <end position="615"/>
    </location>
</feature>
<feature type="compositionally biased region" description="Polar residues" evidence="1">
    <location>
        <begin position="291"/>
        <end position="302"/>
    </location>
</feature>
<sequence length="705" mass="74141">MSDNNAHPGVRSLLAKFENSQSPITSPPSRGRSPVGSDTPGSTRPLSKVRASFVTVDGAIQSSPGSPLRKTSGRSDSPGIFGPKINAEEVESRRQNNVVSPTPGGHEKAHTSILDRVMGEGEPQKTATVTKERTISGNQETPALAEGGAAMEALPVTKEKLASNAPTTADAEASSENVKGLLKTVTKRPSNVHTVKHATTKPTPNTTASTSSRTANNNGSAKPTSAREVAKERANALAHKPSRPSLNPATKTSTRTTRGATPSADAHKTSTGNNKPRSKSPTRPVRLPGSMTAQTQSSNAKHGSTGPATGRTEKPAATLTRKPSTLKSAAAPAGPVRRQPSRPSLPAQSGPERPSSQVSDTGTRPVNESFLARMMRPTASSASKTNEKTETKAHVKSTASKAPRPSMGRAVERGVTHTKAKPTALKPQNGKSQPISKEAPSKKAEVEIPHKNDESEKENIEEVGTRIPEEPSFTAAEAVIVEEPESEVPSETAVEDVTEKPIEQPITEAESEASPEPIEKPTEPTGTEATVEDSEEPVATNAPETSSAQEGSTSEDVEVSAEVSAPVTTHELGEQENEPDVKEVEKVSAETATEPNEEKVSSESHPEPEAPKEDISEAFDEPTEPIVATITEANETSKVEPSLPQQIETTASASVDDAPEITEDVNVVQPSEKIQEPKESIPVVESAAPAKSDMVDIDFASLALS</sequence>
<evidence type="ECO:0000313" key="3">
    <source>
        <dbReference type="Proteomes" id="UP000190744"/>
    </source>
</evidence>
<protein>
    <recommendedName>
        <fullName evidence="4">Mucin-7</fullName>
    </recommendedName>
</protein>
<gene>
    <name evidence="2" type="ORF">PEBR_21947</name>
</gene>
<evidence type="ECO:0008006" key="4">
    <source>
        <dbReference type="Google" id="ProtNLM"/>
    </source>
</evidence>
<feature type="compositionally biased region" description="Low complexity" evidence="1">
    <location>
        <begin position="200"/>
        <end position="221"/>
    </location>
</feature>
<proteinExistence type="predicted"/>
<feature type="compositionally biased region" description="Polar residues" evidence="1">
    <location>
        <begin position="125"/>
        <end position="141"/>
    </location>
</feature>
<feature type="compositionally biased region" description="Polar residues" evidence="1">
    <location>
        <begin position="354"/>
        <end position="366"/>
    </location>
</feature>
<feature type="compositionally biased region" description="Low complexity" evidence="1">
    <location>
        <begin position="27"/>
        <end position="37"/>
    </location>
</feature>
<feature type="compositionally biased region" description="Acidic residues" evidence="1">
    <location>
        <begin position="480"/>
        <end position="496"/>
    </location>
</feature>
<dbReference type="EMBL" id="LJBN01000135">
    <property type="protein sequence ID" value="OOQ86684.1"/>
    <property type="molecule type" value="Genomic_DNA"/>
</dbReference>
<feature type="compositionally biased region" description="Basic and acidic residues" evidence="1">
    <location>
        <begin position="579"/>
        <end position="588"/>
    </location>
</feature>
<feature type="region of interest" description="Disordered" evidence="1">
    <location>
        <begin position="1"/>
        <end position="143"/>
    </location>
</feature>
<comment type="caution">
    <text evidence="2">The sequence shown here is derived from an EMBL/GenBank/DDBJ whole genome shotgun (WGS) entry which is preliminary data.</text>
</comment>
<feature type="compositionally biased region" description="Basic and acidic residues" evidence="1">
    <location>
        <begin position="439"/>
        <end position="469"/>
    </location>
</feature>
<feature type="compositionally biased region" description="Polar residues" evidence="1">
    <location>
        <begin position="269"/>
        <end position="281"/>
    </location>
</feature>